<evidence type="ECO:0000256" key="5">
    <source>
        <dbReference type="ARBA" id="ARBA00023163"/>
    </source>
</evidence>
<dbReference type="InterPro" id="IPR000524">
    <property type="entry name" value="Tscrpt_reg_HTH_GntR"/>
</dbReference>
<dbReference type="Proteomes" id="UP000005402">
    <property type="component" value="Unassembled WGS sequence"/>
</dbReference>
<evidence type="ECO:0000313" key="7">
    <source>
        <dbReference type="EMBL" id="EHO06198.1"/>
    </source>
</evidence>
<dbReference type="PANTHER" id="PTHR46577:SF1">
    <property type="entry name" value="HTH-TYPE TRANSCRIPTIONAL REGULATORY PROTEIN GABR"/>
    <property type="match status" value="1"/>
</dbReference>
<evidence type="ECO:0000259" key="6">
    <source>
        <dbReference type="PROSITE" id="PS50949"/>
    </source>
</evidence>
<dbReference type="InterPro" id="IPR051446">
    <property type="entry name" value="HTH_trans_reg/aminotransferase"/>
</dbReference>
<keyword evidence="3" id="KW-0805">Transcription regulation</keyword>
<dbReference type="InterPro" id="IPR036388">
    <property type="entry name" value="WH-like_DNA-bd_sf"/>
</dbReference>
<dbReference type="InterPro" id="IPR015421">
    <property type="entry name" value="PyrdxlP-dep_Trfase_major"/>
</dbReference>
<comment type="caution">
    <text evidence="7">The sequence shown here is derived from an EMBL/GenBank/DDBJ whole genome shotgun (WGS) entry which is preliminary data.</text>
</comment>
<dbReference type="Gene3D" id="3.40.640.10">
    <property type="entry name" value="Type I PLP-dependent aspartate aminotransferase-like (Major domain)"/>
    <property type="match status" value="1"/>
</dbReference>
<keyword evidence="8" id="KW-1185">Reference proteome</keyword>
<gene>
    <name evidence="7" type="ORF">HMPREF9712_03261</name>
</gene>
<dbReference type="SUPFAM" id="SSF53383">
    <property type="entry name" value="PLP-dependent transferases"/>
    <property type="match status" value="1"/>
</dbReference>
<dbReference type="CDD" id="cd00609">
    <property type="entry name" value="AAT_like"/>
    <property type="match status" value="1"/>
</dbReference>
<dbReference type="PROSITE" id="PS50949">
    <property type="entry name" value="HTH_GNTR"/>
    <property type="match status" value="1"/>
</dbReference>
<dbReference type="CDD" id="cd07377">
    <property type="entry name" value="WHTH_GntR"/>
    <property type="match status" value="1"/>
</dbReference>
<dbReference type="RefSeq" id="WP_006260117.1">
    <property type="nucleotide sequence ID" value="NZ_KE161016.1"/>
</dbReference>
<keyword evidence="5" id="KW-0804">Transcription</keyword>
<evidence type="ECO:0000256" key="4">
    <source>
        <dbReference type="ARBA" id="ARBA00023125"/>
    </source>
</evidence>
<evidence type="ECO:0000256" key="2">
    <source>
        <dbReference type="ARBA" id="ARBA00022898"/>
    </source>
</evidence>
<evidence type="ECO:0000313" key="8">
    <source>
        <dbReference type="Proteomes" id="UP000005402"/>
    </source>
</evidence>
<keyword evidence="2" id="KW-0663">Pyridoxal phosphate</keyword>
<dbReference type="EMBL" id="AGEC02000013">
    <property type="protein sequence ID" value="EHO06198.1"/>
    <property type="molecule type" value="Genomic_DNA"/>
</dbReference>
<name>A0ABN0E6N2_9FLAO</name>
<dbReference type="Pfam" id="PF00392">
    <property type="entry name" value="GntR"/>
    <property type="match status" value="1"/>
</dbReference>
<evidence type="ECO:0000256" key="3">
    <source>
        <dbReference type="ARBA" id="ARBA00023015"/>
    </source>
</evidence>
<sequence>MKRLWKLEIRLENTSNKALYLQIADAIIDDIKKGRLKKGDLLPSTRTLSTLLNVNRNTVVRALTILITEQWLVSVERKGIFVAHTISQDSPVKSIEPLLERQETDLLLNNNIVFDNGYPDSKIVPIAELARAYRQIFNRSAKWQMMGYGSELGDSKFITHIANMLNHQRGMNVAEKNICITRGGQMAIFMIAHSLLTKGDYILVENPGYNSAWEAFKHAGANLIPIHVDDQGIVTSEIIEQLKTNKRIKAIYLTPHHQFPTTVTLSLKRRLEIIELSNQYGFTVIEDDYDNEFHYNTRPILPLCSHINLENYIYIGTLSKVVAPSLRIGYLVTSKTSLIKKVSKLRKIIDIQGDRIMELAILELIKEGIIKKHIKKATIHYKEKRDYTYSLLKHYLDQSTHFTLPEGGLAFWIKLNRTIDFKNFCALLTSKGVDIVNPNEYYLDHSSNGLRVSFGRLTKEDLEKGIKIIAECLNQELYS</sequence>
<proteinExistence type="inferred from homology"/>
<comment type="similarity">
    <text evidence="1">In the C-terminal section; belongs to the class-I pyridoxal-phosphate-dependent aminotransferase family.</text>
</comment>
<accession>A0ABN0E6N2</accession>
<keyword evidence="4" id="KW-0238">DNA-binding</keyword>
<reference evidence="7" key="1">
    <citation type="submission" date="2012-07" db="EMBL/GenBank/DDBJ databases">
        <title>The Genome Sequence of Myroides odoratimimus CCUG 10230.</title>
        <authorList>
            <consortium name="The Broad Institute Genome Sequencing Platform"/>
            <person name="Earl A."/>
            <person name="Ward D."/>
            <person name="Feldgarden M."/>
            <person name="Gevers D."/>
            <person name="Huys G."/>
            <person name="Walker B."/>
            <person name="Young S.K."/>
            <person name="Zeng Q."/>
            <person name="Gargeya S."/>
            <person name="Fitzgerald M."/>
            <person name="Haas B."/>
            <person name="Abouelleil A."/>
            <person name="Alvarado L."/>
            <person name="Arachchi H.M."/>
            <person name="Berlin A.M."/>
            <person name="Chapman S.B."/>
            <person name="Goldberg J."/>
            <person name="Griggs A."/>
            <person name="Gujja S."/>
            <person name="Hansen M."/>
            <person name="Howarth C."/>
            <person name="Imamovic A."/>
            <person name="Larimer J."/>
            <person name="McCowen C."/>
            <person name="Montmayeur A."/>
            <person name="Murphy C."/>
            <person name="Neiman D."/>
            <person name="Pearson M."/>
            <person name="Priest M."/>
            <person name="Roberts A."/>
            <person name="Saif S."/>
            <person name="Shea T."/>
            <person name="Sisk P."/>
            <person name="Sykes S."/>
            <person name="Wortman J."/>
            <person name="Nusbaum C."/>
            <person name="Birren B."/>
        </authorList>
    </citation>
    <scope>NUCLEOTIDE SEQUENCE [LARGE SCALE GENOMIC DNA]</scope>
    <source>
        <strain evidence="7">CCUG 10230</strain>
    </source>
</reference>
<dbReference type="PANTHER" id="PTHR46577">
    <property type="entry name" value="HTH-TYPE TRANSCRIPTIONAL REGULATORY PROTEIN GABR"/>
    <property type="match status" value="1"/>
</dbReference>
<dbReference type="SMART" id="SM00345">
    <property type="entry name" value="HTH_GNTR"/>
    <property type="match status" value="1"/>
</dbReference>
<dbReference type="InterPro" id="IPR036390">
    <property type="entry name" value="WH_DNA-bd_sf"/>
</dbReference>
<dbReference type="SUPFAM" id="SSF46785">
    <property type="entry name" value="Winged helix' DNA-binding domain"/>
    <property type="match status" value="1"/>
</dbReference>
<organism evidence="7 8">
    <name type="scientific">Myroides odoratimimus CCUG 10230</name>
    <dbReference type="NCBI Taxonomy" id="883150"/>
    <lineage>
        <taxon>Bacteria</taxon>
        <taxon>Pseudomonadati</taxon>
        <taxon>Bacteroidota</taxon>
        <taxon>Flavobacteriia</taxon>
        <taxon>Flavobacteriales</taxon>
        <taxon>Flavobacteriaceae</taxon>
        <taxon>Myroides</taxon>
    </lineage>
</organism>
<feature type="domain" description="HTH gntR-type" evidence="6">
    <location>
        <begin position="17"/>
        <end position="85"/>
    </location>
</feature>
<dbReference type="InterPro" id="IPR004839">
    <property type="entry name" value="Aminotransferase_I/II_large"/>
</dbReference>
<dbReference type="InterPro" id="IPR015424">
    <property type="entry name" value="PyrdxlP-dep_Trfase"/>
</dbReference>
<protein>
    <recommendedName>
        <fullName evidence="6">HTH gntR-type domain-containing protein</fullName>
    </recommendedName>
</protein>
<dbReference type="Gene3D" id="1.10.10.10">
    <property type="entry name" value="Winged helix-like DNA-binding domain superfamily/Winged helix DNA-binding domain"/>
    <property type="match status" value="1"/>
</dbReference>
<dbReference type="Pfam" id="PF00155">
    <property type="entry name" value="Aminotran_1_2"/>
    <property type="match status" value="1"/>
</dbReference>
<evidence type="ECO:0000256" key="1">
    <source>
        <dbReference type="ARBA" id="ARBA00005384"/>
    </source>
</evidence>